<dbReference type="RefSeq" id="WP_161072934.1">
    <property type="nucleotide sequence ID" value="NZ_WWCU01000015.1"/>
</dbReference>
<dbReference type="InterPro" id="IPR036890">
    <property type="entry name" value="HATPase_C_sf"/>
</dbReference>
<evidence type="ECO:0000313" key="14">
    <source>
        <dbReference type="EMBL" id="MYN08618.1"/>
    </source>
</evidence>
<dbReference type="SMART" id="SM00387">
    <property type="entry name" value="HATPase_c"/>
    <property type="match status" value="1"/>
</dbReference>
<evidence type="ECO:0000256" key="5">
    <source>
        <dbReference type="ARBA" id="ARBA00022679"/>
    </source>
</evidence>
<name>A0A7X4HD73_9BURK</name>
<gene>
    <name evidence="14" type="ORF">GTP77_14860</name>
</gene>
<dbReference type="Gene3D" id="3.30.565.10">
    <property type="entry name" value="Histidine kinase-like ATPase, C-terminal domain"/>
    <property type="match status" value="1"/>
</dbReference>
<dbReference type="InterPro" id="IPR036097">
    <property type="entry name" value="HisK_dim/P_sf"/>
</dbReference>
<dbReference type="SUPFAM" id="SSF47384">
    <property type="entry name" value="Homodimeric domain of signal transducing histidine kinase"/>
    <property type="match status" value="1"/>
</dbReference>
<dbReference type="CDD" id="cd00082">
    <property type="entry name" value="HisKA"/>
    <property type="match status" value="1"/>
</dbReference>
<evidence type="ECO:0000259" key="13">
    <source>
        <dbReference type="PROSITE" id="PS50885"/>
    </source>
</evidence>
<dbReference type="SMART" id="SM00388">
    <property type="entry name" value="HisKA"/>
    <property type="match status" value="1"/>
</dbReference>
<keyword evidence="8 11" id="KW-1133">Transmembrane helix</keyword>
<comment type="subcellular location">
    <subcellularLocation>
        <location evidence="2">Membrane</location>
        <topology evidence="2">Multi-pass membrane protein</topology>
    </subcellularLocation>
</comment>
<dbReference type="GO" id="GO:0005886">
    <property type="term" value="C:plasma membrane"/>
    <property type="evidence" value="ECO:0007669"/>
    <property type="project" value="TreeGrafter"/>
</dbReference>
<evidence type="ECO:0000256" key="8">
    <source>
        <dbReference type="ARBA" id="ARBA00022989"/>
    </source>
</evidence>
<dbReference type="SUPFAM" id="SSF55874">
    <property type="entry name" value="ATPase domain of HSP90 chaperone/DNA topoisomerase II/histidine kinase"/>
    <property type="match status" value="1"/>
</dbReference>
<dbReference type="InterPro" id="IPR005467">
    <property type="entry name" value="His_kinase_dom"/>
</dbReference>
<keyword evidence="4" id="KW-0597">Phosphoprotein</keyword>
<dbReference type="PANTHER" id="PTHR45436">
    <property type="entry name" value="SENSOR HISTIDINE KINASE YKOH"/>
    <property type="match status" value="1"/>
</dbReference>
<organism evidence="14 15">
    <name type="scientific">Pseudoduganella aquatica</name>
    <dbReference type="NCBI Taxonomy" id="2660641"/>
    <lineage>
        <taxon>Bacteria</taxon>
        <taxon>Pseudomonadati</taxon>
        <taxon>Pseudomonadota</taxon>
        <taxon>Betaproteobacteria</taxon>
        <taxon>Burkholderiales</taxon>
        <taxon>Oxalobacteraceae</taxon>
        <taxon>Telluria group</taxon>
        <taxon>Pseudoduganella</taxon>
    </lineage>
</organism>
<evidence type="ECO:0000256" key="9">
    <source>
        <dbReference type="ARBA" id="ARBA00023012"/>
    </source>
</evidence>
<dbReference type="PANTHER" id="PTHR45436:SF15">
    <property type="entry name" value="SENSOR HISTIDINE KINASE CUSS"/>
    <property type="match status" value="1"/>
</dbReference>
<reference evidence="14 15" key="1">
    <citation type="submission" date="2019-12" db="EMBL/GenBank/DDBJ databases">
        <title>Novel species isolated from a subtropical stream in China.</title>
        <authorList>
            <person name="Lu H."/>
        </authorList>
    </citation>
    <scope>NUCLEOTIDE SEQUENCE [LARGE SCALE GENOMIC DNA]</scope>
    <source>
        <strain evidence="14 15">FT127W</strain>
    </source>
</reference>
<dbReference type="InterPro" id="IPR004358">
    <property type="entry name" value="Sig_transdc_His_kin-like_C"/>
</dbReference>
<proteinExistence type="predicted"/>
<dbReference type="InterPro" id="IPR003661">
    <property type="entry name" value="HisK_dim/P_dom"/>
</dbReference>
<comment type="caution">
    <text evidence="14">The sequence shown here is derived from an EMBL/GenBank/DDBJ whole genome shotgun (WGS) entry which is preliminary data.</text>
</comment>
<accession>A0A7X4HD73</accession>
<evidence type="ECO:0000256" key="2">
    <source>
        <dbReference type="ARBA" id="ARBA00004141"/>
    </source>
</evidence>
<dbReference type="EC" id="2.7.13.3" evidence="3"/>
<dbReference type="InterPro" id="IPR003660">
    <property type="entry name" value="HAMP_dom"/>
</dbReference>
<evidence type="ECO:0000313" key="15">
    <source>
        <dbReference type="Proteomes" id="UP000450676"/>
    </source>
</evidence>
<keyword evidence="9" id="KW-0902">Two-component regulatory system</keyword>
<dbReference type="AlphaFoldDB" id="A0A7X4HD73"/>
<dbReference type="InterPro" id="IPR003594">
    <property type="entry name" value="HATPase_dom"/>
</dbReference>
<keyword evidence="10 11" id="KW-0472">Membrane</keyword>
<dbReference type="GO" id="GO:0000155">
    <property type="term" value="F:phosphorelay sensor kinase activity"/>
    <property type="evidence" value="ECO:0007669"/>
    <property type="project" value="InterPro"/>
</dbReference>
<keyword evidence="15" id="KW-1185">Reference proteome</keyword>
<dbReference type="Proteomes" id="UP000450676">
    <property type="component" value="Unassembled WGS sequence"/>
</dbReference>
<evidence type="ECO:0000256" key="10">
    <source>
        <dbReference type="ARBA" id="ARBA00023136"/>
    </source>
</evidence>
<protein>
    <recommendedName>
        <fullName evidence="3">histidine kinase</fullName>
        <ecNumber evidence="3">2.7.13.3</ecNumber>
    </recommendedName>
</protein>
<dbReference type="Pfam" id="PF02518">
    <property type="entry name" value="HATPase_c"/>
    <property type="match status" value="1"/>
</dbReference>
<keyword evidence="6 11" id="KW-0812">Transmembrane</keyword>
<feature type="domain" description="HAMP" evidence="13">
    <location>
        <begin position="161"/>
        <end position="213"/>
    </location>
</feature>
<dbReference type="PROSITE" id="PS50885">
    <property type="entry name" value="HAMP"/>
    <property type="match status" value="1"/>
</dbReference>
<dbReference type="PROSITE" id="PS50109">
    <property type="entry name" value="HIS_KIN"/>
    <property type="match status" value="1"/>
</dbReference>
<evidence type="ECO:0000256" key="7">
    <source>
        <dbReference type="ARBA" id="ARBA00022777"/>
    </source>
</evidence>
<dbReference type="Gene3D" id="1.10.287.130">
    <property type="match status" value="1"/>
</dbReference>
<evidence type="ECO:0000256" key="3">
    <source>
        <dbReference type="ARBA" id="ARBA00012438"/>
    </source>
</evidence>
<dbReference type="InterPro" id="IPR050428">
    <property type="entry name" value="TCS_sensor_his_kinase"/>
</dbReference>
<evidence type="ECO:0000259" key="12">
    <source>
        <dbReference type="PROSITE" id="PS50109"/>
    </source>
</evidence>
<evidence type="ECO:0000256" key="11">
    <source>
        <dbReference type="SAM" id="Phobius"/>
    </source>
</evidence>
<dbReference type="PRINTS" id="PR00344">
    <property type="entry name" value="BCTRLSENSOR"/>
</dbReference>
<feature type="transmembrane region" description="Helical" evidence="11">
    <location>
        <begin position="140"/>
        <end position="160"/>
    </location>
</feature>
<dbReference type="EMBL" id="WWCU01000015">
    <property type="protein sequence ID" value="MYN08618.1"/>
    <property type="molecule type" value="Genomic_DNA"/>
</dbReference>
<evidence type="ECO:0000256" key="4">
    <source>
        <dbReference type="ARBA" id="ARBA00022553"/>
    </source>
</evidence>
<sequence length="440" mass="47498">MMTIRRQLLIGLLCALALCALGAGVALYYAMLKETSELGDLQLRQVAAALPNEFGPGTALPGAEDPEEDVVVQAWDERGAPRQVAQEVPLLPRYDVRGYKSVQFNGAGWRIYGERRRALYVQVAQSDAVRAQVATRRAMYIGWPVLACLIVLAGFILMVVERALKPLDRLAQAVAGRSPEALQPLPTDALPPELRQVVDALNGLMRKFARALTQQRTFVADAAHELRSPLTALKLQLQLVERAAGADARTAALAKLEERLDRGVHLVQQLLSLARHEVGHQPGQRLDIDLSSLLQAAVIDHEVLAASRGIDLGVASDEHIVIAADPEGLRVLLNNLVDNALRYTQPGGRVDVRAGRRGGRAWLQVQDNGPGVPEQDRARLFDRCYRPAGNTVPGCGLGLSIVRNIADHHGASVEIAAADWGGGLSVTVLFPAADTAADLH</sequence>
<keyword evidence="5" id="KW-0808">Transferase</keyword>
<keyword evidence="7 14" id="KW-0418">Kinase</keyword>
<evidence type="ECO:0000256" key="1">
    <source>
        <dbReference type="ARBA" id="ARBA00000085"/>
    </source>
</evidence>
<dbReference type="Pfam" id="PF00512">
    <property type="entry name" value="HisKA"/>
    <property type="match status" value="1"/>
</dbReference>
<dbReference type="CDD" id="cd00075">
    <property type="entry name" value="HATPase"/>
    <property type="match status" value="1"/>
</dbReference>
<feature type="domain" description="Histidine kinase" evidence="12">
    <location>
        <begin position="221"/>
        <end position="434"/>
    </location>
</feature>
<evidence type="ECO:0000256" key="6">
    <source>
        <dbReference type="ARBA" id="ARBA00022692"/>
    </source>
</evidence>
<comment type="catalytic activity">
    <reaction evidence="1">
        <text>ATP + protein L-histidine = ADP + protein N-phospho-L-histidine.</text>
        <dbReference type="EC" id="2.7.13.3"/>
    </reaction>
</comment>